<protein>
    <recommendedName>
        <fullName evidence="1">At2g35280-like TPR domain-containing protein</fullName>
    </recommendedName>
</protein>
<sequence>MTISSFNSLPQDLVIELCMHVVSTSSTPHEDLRSLRASCSRFFAASKEKIIGRRMPVKKMDGFRWSDIKNYLAFLKYCAESGNLEASYLLGLQEMYTSKDKKIKNSGLNHLLNAMEGGHKASTYVAGIILFKKPETRSLGTRILNKLAALGLSESSSSSTAPESESVMSGGNLLIQTCRREAAATIRDISWKRWHLRSRSPTCANRACGCVVKDHVVIDRWAGDDERRRFCSSRCKWMNELYEFCQLV</sequence>
<name>A0AAQ3Q462_9LILI</name>
<evidence type="ECO:0000313" key="2">
    <source>
        <dbReference type="EMBL" id="WOK95377.1"/>
    </source>
</evidence>
<keyword evidence="3" id="KW-1185">Reference proteome</keyword>
<dbReference type="EMBL" id="CP136890">
    <property type="protein sequence ID" value="WOK95377.1"/>
    <property type="molecule type" value="Genomic_DNA"/>
</dbReference>
<organism evidence="2 3">
    <name type="scientific">Canna indica</name>
    <name type="common">Indian-shot</name>
    <dbReference type="NCBI Taxonomy" id="4628"/>
    <lineage>
        <taxon>Eukaryota</taxon>
        <taxon>Viridiplantae</taxon>
        <taxon>Streptophyta</taxon>
        <taxon>Embryophyta</taxon>
        <taxon>Tracheophyta</taxon>
        <taxon>Spermatophyta</taxon>
        <taxon>Magnoliopsida</taxon>
        <taxon>Liliopsida</taxon>
        <taxon>Zingiberales</taxon>
        <taxon>Cannaceae</taxon>
        <taxon>Canna</taxon>
    </lineage>
</organism>
<proteinExistence type="predicted"/>
<evidence type="ECO:0000313" key="3">
    <source>
        <dbReference type="Proteomes" id="UP001327560"/>
    </source>
</evidence>
<dbReference type="InterPro" id="IPR057136">
    <property type="entry name" value="At2g35280_TPR_dom"/>
</dbReference>
<dbReference type="PANTHER" id="PTHR33784">
    <property type="entry name" value="OS05G0482100 PROTEIN"/>
    <property type="match status" value="1"/>
</dbReference>
<evidence type="ECO:0000259" key="1">
    <source>
        <dbReference type="Pfam" id="PF23310"/>
    </source>
</evidence>
<reference evidence="2 3" key="1">
    <citation type="submission" date="2023-10" db="EMBL/GenBank/DDBJ databases">
        <title>Chromosome-scale genome assembly provides insights into flower coloration mechanisms of Canna indica.</title>
        <authorList>
            <person name="Li C."/>
        </authorList>
    </citation>
    <scope>NUCLEOTIDE SEQUENCE [LARGE SCALE GENOMIC DNA]</scope>
    <source>
        <tissue evidence="2">Flower</tissue>
    </source>
</reference>
<accession>A0AAQ3Q462</accession>
<dbReference type="Proteomes" id="UP001327560">
    <property type="component" value="Chromosome 1"/>
</dbReference>
<gene>
    <name evidence="2" type="ORF">Cni_G04084</name>
</gene>
<dbReference type="AlphaFoldDB" id="A0AAQ3Q462"/>
<feature type="domain" description="At2g35280-like TPR" evidence="1">
    <location>
        <begin position="64"/>
        <end position="149"/>
    </location>
</feature>
<dbReference type="PANTHER" id="PTHR33784:SF10">
    <property type="entry name" value="F-BOX PROTEIN"/>
    <property type="match status" value="1"/>
</dbReference>
<dbReference type="InterPro" id="IPR040338">
    <property type="entry name" value="At1g67623-like"/>
</dbReference>
<dbReference type="Pfam" id="PF23310">
    <property type="entry name" value="TPR_27"/>
    <property type="match status" value="1"/>
</dbReference>